<proteinExistence type="predicted"/>
<sequence length="654" mass="76729">MVLDREQRSRIRKAILACRRVLTEGFDQQLRYYGFLPDRIVNVPLERQEVQRRLREAVGREAASFQEARKRYLQHTVFTFLNRMLALRMAEANGLVTETVVTRPEYGGYSRRERDLADECPELAAQTGKLQQKALELALSEMQQTMHDHLLFRDRSPYTVLMPELSAYHRVREILMQLPEEVWHEFELLGWAYQFFNSEERREIRQRLRRNPEADDIPPLNQFYTVDWIVRALVENTLGRLWLEMHPDSPLRGKLAYLVPVRNGFRPPGIPLSVEEIKVLDPACGSGHFLLGAFDLLFAMWREERPDLPAWRIPALILEHNLYGVDVDLRACQIAATALWFKARTTFERLKSDNPAARFEPRRINIVCADIRFVDSDRRSRFLQQFAHDPDLRRIVEQTLQACEDAFEIGSLLRIRQPFEHLFRERKKRVNEVRYKQEELQLFVVREEQLSLDDVPVAVPKELTVVEIVDCIKEFVRRASEAQDMGSLLFGLDAEYAVQLVDVLTDCYDVVLMNPPYGAMPPRCKEYARKHYPRTHSDYYAAFIEQAVDLCREGGYVGALTGRTFLFLRSFQKLREEILRWEALPEVVWDLGFNVLDEATARYAAFTLRKRHPGDGVDWENHPVTFFRLTDWDWDEKRIKFEEALSSMKSSEVV</sequence>
<evidence type="ECO:0000256" key="5">
    <source>
        <dbReference type="ARBA" id="ARBA00047942"/>
    </source>
</evidence>
<keyword evidence="3" id="KW-0808">Transferase</keyword>
<dbReference type="Pfam" id="PF07669">
    <property type="entry name" value="Eco57I"/>
    <property type="match status" value="1"/>
</dbReference>
<name>A0A7V4TER2_9BACT</name>
<dbReference type="PROSITE" id="PS00092">
    <property type="entry name" value="N6_MTASE"/>
    <property type="match status" value="1"/>
</dbReference>
<dbReference type="PRINTS" id="PR00507">
    <property type="entry name" value="N12N6MTFRASE"/>
</dbReference>
<feature type="domain" description="Type II methyltransferase M.TaqI-like" evidence="6">
    <location>
        <begin position="320"/>
        <end position="583"/>
    </location>
</feature>
<evidence type="ECO:0000256" key="4">
    <source>
        <dbReference type="ARBA" id="ARBA00022691"/>
    </source>
</evidence>
<dbReference type="InterPro" id="IPR029063">
    <property type="entry name" value="SAM-dependent_MTases_sf"/>
</dbReference>
<dbReference type="GO" id="GO:0009007">
    <property type="term" value="F:site-specific DNA-methyltransferase (adenine-specific) activity"/>
    <property type="evidence" value="ECO:0007669"/>
    <property type="project" value="UniProtKB-EC"/>
</dbReference>
<comment type="catalytic activity">
    <reaction evidence="5">
        <text>a 2'-deoxyadenosine in DNA + S-adenosyl-L-methionine = an N(6)-methyl-2'-deoxyadenosine in DNA + S-adenosyl-L-homocysteine + H(+)</text>
        <dbReference type="Rhea" id="RHEA:15197"/>
        <dbReference type="Rhea" id="RHEA-COMP:12418"/>
        <dbReference type="Rhea" id="RHEA-COMP:12419"/>
        <dbReference type="ChEBI" id="CHEBI:15378"/>
        <dbReference type="ChEBI" id="CHEBI:57856"/>
        <dbReference type="ChEBI" id="CHEBI:59789"/>
        <dbReference type="ChEBI" id="CHEBI:90615"/>
        <dbReference type="ChEBI" id="CHEBI:90616"/>
        <dbReference type="EC" id="2.1.1.72"/>
    </reaction>
</comment>
<protein>
    <recommendedName>
        <fullName evidence="1">site-specific DNA-methyltransferase (adenine-specific)</fullName>
        <ecNumber evidence="1">2.1.1.72</ecNumber>
    </recommendedName>
</protein>
<evidence type="ECO:0000313" key="7">
    <source>
        <dbReference type="EMBL" id="HGY38490.1"/>
    </source>
</evidence>
<dbReference type="EMBL" id="DTIY01000010">
    <property type="protein sequence ID" value="HGY38490.1"/>
    <property type="molecule type" value="Genomic_DNA"/>
</dbReference>
<dbReference type="AlphaFoldDB" id="A0A7V4TER2"/>
<dbReference type="PANTHER" id="PTHR33841:SF1">
    <property type="entry name" value="DNA METHYLTRANSFERASE A"/>
    <property type="match status" value="1"/>
</dbReference>
<dbReference type="InterPro" id="IPR002052">
    <property type="entry name" value="DNA_methylase_N6_adenine_CS"/>
</dbReference>
<accession>A0A7V4TER2</accession>
<dbReference type="GO" id="GO:0032259">
    <property type="term" value="P:methylation"/>
    <property type="evidence" value="ECO:0007669"/>
    <property type="project" value="UniProtKB-KW"/>
</dbReference>
<comment type="caution">
    <text evidence="7">The sequence shown here is derived from an EMBL/GenBank/DDBJ whole genome shotgun (WGS) entry which is preliminary data.</text>
</comment>
<dbReference type="PANTHER" id="PTHR33841">
    <property type="entry name" value="DNA METHYLTRANSFERASE YEEA-RELATED"/>
    <property type="match status" value="1"/>
</dbReference>
<dbReference type="SUPFAM" id="SSF53335">
    <property type="entry name" value="S-adenosyl-L-methionine-dependent methyltransferases"/>
    <property type="match status" value="1"/>
</dbReference>
<dbReference type="GO" id="GO:0006304">
    <property type="term" value="P:DNA modification"/>
    <property type="evidence" value="ECO:0007669"/>
    <property type="project" value="InterPro"/>
</dbReference>
<evidence type="ECO:0000256" key="1">
    <source>
        <dbReference type="ARBA" id="ARBA00011900"/>
    </source>
</evidence>
<reference evidence="7" key="1">
    <citation type="journal article" date="2020" name="mSystems">
        <title>Genome- and Community-Level Interaction Insights into Carbon Utilization and Element Cycling Functions of Hydrothermarchaeota in Hydrothermal Sediment.</title>
        <authorList>
            <person name="Zhou Z."/>
            <person name="Liu Y."/>
            <person name="Xu W."/>
            <person name="Pan J."/>
            <person name="Luo Z.H."/>
            <person name="Li M."/>
        </authorList>
    </citation>
    <scope>NUCLEOTIDE SEQUENCE [LARGE SCALE GENOMIC DNA]</scope>
    <source>
        <strain evidence="7">SpSt-82</strain>
    </source>
</reference>
<dbReference type="GO" id="GO:0003676">
    <property type="term" value="F:nucleic acid binding"/>
    <property type="evidence" value="ECO:0007669"/>
    <property type="project" value="InterPro"/>
</dbReference>
<organism evidence="7">
    <name type="scientific">Candidatus Caldatribacterium saccharofermentans</name>
    <dbReference type="NCBI Taxonomy" id="1454753"/>
    <lineage>
        <taxon>Bacteria</taxon>
        <taxon>Pseudomonadati</taxon>
        <taxon>Atribacterota</taxon>
        <taxon>Atribacteria</taxon>
        <taxon>Atribacterales</taxon>
        <taxon>Candidatus Caldatribacteriaceae</taxon>
        <taxon>Candidatus Caldatribacterium</taxon>
    </lineage>
</organism>
<evidence type="ECO:0000256" key="3">
    <source>
        <dbReference type="ARBA" id="ARBA00022679"/>
    </source>
</evidence>
<evidence type="ECO:0000256" key="2">
    <source>
        <dbReference type="ARBA" id="ARBA00022603"/>
    </source>
</evidence>
<gene>
    <name evidence="7" type="ORF">ENW11_01590</name>
</gene>
<evidence type="ECO:0000259" key="6">
    <source>
        <dbReference type="Pfam" id="PF07669"/>
    </source>
</evidence>
<keyword evidence="2" id="KW-0489">Methyltransferase</keyword>
<dbReference type="EC" id="2.1.1.72" evidence="1"/>
<dbReference type="Gene3D" id="3.40.50.150">
    <property type="entry name" value="Vaccinia Virus protein VP39"/>
    <property type="match status" value="1"/>
</dbReference>
<keyword evidence="4" id="KW-0949">S-adenosyl-L-methionine</keyword>
<dbReference type="InterPro" id="IPR050953">
    <property type="entry name" value="N4_N6_ade-DNA_methylase"/>
</dbReference>
<dbReference type="InterPro" id="IPR011639">
    <property type="entry name" value="MethylTrfase_TaqI-like_dom"/>
</dbReference>